<feature type="compositionally biased region" description="Acidic residues" evidence="1">
    <location>
        <begin position="282"/>
        <end position="296"/>
    </location>
</feature>
<feature type="region of interest" description="Disordered" evidence="1">
    <location>
        <begin position="470"/>
        <end position="494"/>
    </location>
</feature>
<evidence type="ECO:0008006" key="4">
    <source>
        <dbReference type="Google" id="ProtNLM"/>
    </source>
</evidence>
<name>A0A1S8X1J6_OPIVI</name>
<accession>A0A1S8X1J6</accession>
<feature type="compositionally biased region" description="Basic and acidic residues" evidence="1">
    <location>
        <begin position="918"/>
        <end position="939"/>
    </location>
</feature>
<feature type="compositionally biased region" description="Polar residues" evidence="1">
    <location>
        <begin position="704"/>
        <end position="722"/>
    </location>
</feature>
<feature type="compositionally biased region" description="Polar residues" evidence="1">
    <location>
        <begin position="1353"/>
        <end position="1375"/>
    </location>
</feature>
<feature type="region of interest" description="Disordered" evidence="1">
    <location>
        <begin position="1353"/>
        <end position="1406"/>
    </location>
</feature>
<gene>
    <name evidence="2" type="ORF">X801_03529</name>
</gene>
<dbReference type="Proteomes" id="UP000243686">
    <property type="component" value="Unassembled WGS sequence"/>
</dbReference>
<feature type="region of interest" description="Disordered" evidence="1">
    <location>
        <begin position="698"/>
        <end position="746"/>
    </location>
</feature>
<organism evidence="2 3">
    <name type="scientific">Opisthorchis viverrini</name>
    <name type="common">Southeast Asian liver fluke</name>
    <dbReference type="NCBI Taxonomy" id="6198"/>
    <lineage>
        <taxon>Eukaryota</taxon>
        <taxon>Metazoa</taxon>
        <taxon>Spiralia</taxon>
        <taxon>Lophotrochozoa</taxon>
        <taxon>Platyhelminthes</taxon>
        <taxon>Trematoda</taxon>
        <taxon>Digenea</taxon>
        <taxon>Opisthorchiida</taxon>
        <taxon>Opisthorchiata</taxon>
        <taxon>Opisthorchiidae</taxon>
        <taxon>Opisthorchis</taxon>
    </lineage>
</organism>
<evidence type="ECO:0000313" key="3">
    <source>
        <dbReference type="Proteomes" id="UP000243686"/>
    </source>
</evidence>
<feature type="compositionally biased region" description="Basic and acidic residues" evidence="1">
    <location>
        <begin position="370"/>
        <end position="385"/>
    </location>
</feature>
<feature type="compositionally biased region" description="Acidic residues" evidence="1">
    <location>
        <begin position="991"/>
        <end position="1001"/>
    </location>
</feature>
<feature type="compositionally biased region" description="Basic and acidic residues" evidence="1">
    <location>
        <begin position="861"/>
        <end position="875"/>
    </location>
</feature>
<feature type="compositionally biased region" description="Polar residues" evidence="1">
    <location>
        <begin position="1169"/>
        <end position="1183"/>
    </location>
</feature>
<feature type="region of interest" description="Disordered" evidence="1">
    <location>
        <begin position="524"/>
        <end position="543"/>
    </location>
</feature>
<feature type="compositionally biased region" description="Polar residues" evidence="1">
    <location>
        <begin position="1143"/>
        <end position="1152"/>
    </location>
</feature>
<feature type="compositionally biased region" description="Polar residues" evidence="1">
    <location>
        <begin position="731"/>
        <end position="741"/>
    </location>
</feature>
<feature type="compositionally biased region" description="Acidic residues" evidence="1">
    <location>
        <begin position="956"/>
        <end position="967"/>
    </location>
</feature>
<feature type="compositionally biased region" description="Polar residues" evidence="1">
    <location>
        <begin position="560"/>
        <end position="572"/>
    </location>
</feature>
<feature type="compositionally biased region" description="Polar residues" evidence="1">
    <location>
        <begin position="183"/>
        <end position="201"/>
    </location>
</feature>
<keyword evidence="3" id="KW-1185">Reference proteome</keyword>
<reference evidence="2 3" key="1">
    <citation type="submission" date="2015-03" db="EMBL/GenBank/DDBJ databases">
        <title>Draft genome of the nematode, Opisthorchis viverrini.</title>
        <authorList>
            <person name="Mitreva M."/>
        </authorList>
    </citation>
    <scope>NUCLEOTIDE SEQUENCE [LARGE SCALE GENOMIC DNA]</scope>
    <source>
        <strain evidence="2">Khon Kaen</strain>
    </source>
</reference>
<feature type="compositionally biased region" description="Acidic residues" evidence="1">
    <location>
        <begin position="1103"/>
        <end position="1112"/>
    </location>
</feature>
<sequence>MDVETECATTAQDPQVESGSSDGLEDSLVHPKLSPSEECFHSPSVSSDEYPDAGNESQFEAKSEGRSDQDASQFNGETLLDADSEEAEDRKGAARKQSRTSTKSRTVDGFALSVHESNKLDIYRESQRLMRETDIHLLEHKPKQFKRFSEFRQSLTKASGASEPSIPRNSELVVEQDAHKGSNVGSTLESSRTTASDSAPESQAVDPETGTDQLHVEKVTHISQEQPDIIPVSQRRKYWKQHREKLREQMRQRRLQLYEERMQEARAMAGKNMLTTANEEKLSDDDEEWVESEDAESSSASTLSSSSSEATDVDDDEDEADEDAEDEDSIVGPSSRRHPCVFADDEAEESEDGADGHESYSESDNTADEDFSKEPHSKRPADSLTKRPTSPNRSNTSRFEKFLALDDYTDLPAEEIAPSFDSSHRFYVDSALRNQGSLGPGDVDLFTSEYSTILDRTTHIPSMLASTRLEKSTIHDPQGVTSSRTSRESSVHSQWNDTPYELLYSQRAPSQKSSFSDKLTASVLQGSTNNPDESARNPASQDTVILSQVSWNAEAEPRTQESSNVVNSTQDSQTEHANRRTLFSDPSQPWVAPEPVCLRSCEASQASEEACAARHLVFSEPVSSNIEVNPGLRDLQLSTNSSHAESGESQKDHAARLQLFAGSFELENQSSTESLVRSSLQNGSQNEHDIHMRLSADSFCAPTDGSSSQRKALVSESQSTDPHPQEHHSENQMTPESFVQRSRSDADGVEPCEAVTVILSCAPEQESQKEHDARFELFAGSFAVDGSAPVEGIEEAISLEIPKTDSQRDHDARFKLFAGSFVVDHSAAVDDTEQVVGSQEFAEDDLSTGPPEVIAGNTEDSPFKKKLAEKEDTKPVRRHRLFIQDDEEEEYSSVCSIKSNKSSEDASPGPKSTSRAMNQEDKKIDRGESDSDSDEKGTLDDETESIDSEEAKELSDDGNEYVSDEEEALVKQLKSGSPLPQRKKRFRVDTFLDEEAELSGDENERAYYMDDEDDDDVEGGSDEMEFEDDANLPSAGRLRRQVERVHQRLQADQDQRELRFLKELYFEDGDLYAETGQVRQRRFRWRGLDAQDPLIDQLDTEAADYSDEDEDQDRPPFGPMDRWLAGGLHRKPVSTDKVDLDSISPTKQQAEQRSSDADDAASHDENDDPSITPTRSESQLQSLGRQALIKAKSRKQTLLAPTNTRPPVFSTTGVSVKSKCVVNSQSTLINAFQVKKPPESRAPQYHNSPSAIAPRSNTTSDPVNGELYSGSSSKLRKRGSLLSRVFTVPRSDIGRFVSEDSQSELIVKLNDNSSSCSANFSSQPNLHRSQAHFLGLRNKIGLSCFNVLSQTGTNATDSSSQESGLKRSQATSSSRPAEVEKRTSVGSHNPPKLKRPRSVSVFSALH</sequence>
<feature type="compositionally biased region" description="Acidic residues" evidence="1">
    <location>
        <begin position="311"/>
        <end position="329"/>
    </location>
</feature>
<protein>
    <recommendedName>
        <fullName evidence="4">Claspin</fullName>
    </recommendedName>
</protein>
<feature type="compositionally biased region" description="Basic and acidic residues" evidence="1">
    <location>
        <begin position="59"/>
        <end position="69"/>
    </location>
</feature>
<feature type="region of interest" description="Disordered" evidence="1">
    <location>
        <begin position="836"/>
        <end position="1038"/>
    </location>
</feature>
<proteinExistence type="predicted"/>
<feature type="compositionally biased region" description="Acidic residues" evidence="1">
    <location>
        <begin position="343"/>
        <end position="353"/>
    </location>
</feature>
<feature type="compositionally biased region" description="Polar residues" evidence="1">
    <location>
        <begin position="7"/>
        <end position="21"/>
    </location>
</feature>
<feature type="region of interest" description="Disordered" evidence="1">
    <location>
        <begin position="269"/>
        <end position="399"/>
    </location>
</feature>
<feature type="region of interest" description="Disordered" evidence="1">
    <location>
        <begin position="1"/>
        <end position="111"/>
    </location>
</feature>
<feature type="region of interest" description="Disordered" evidence="1">
    <location>
        <begin position="151"/>
        <end position="246"/>
    </location>
</feature>
<feature type="compositionally biased region" description="Acidic residues" evidence="1">
    <location>
        <begin position="1009"/>
        <end position="1030"/>
    </location>
</feature>
<feature type="compositionally biased region" description="Basic residues" evidence="1">
    <location>
        <begin position="234"/>
        <end position="244"/>
    </location>
</feature>
<feature type="region of interest" description="Disordered" evidence="1">
    <location>
        <begin position="1103"/>
        <end position="1183"/>
    </location>
</feature>
<feature type="compositionally biased region" description="Polar residues" evidence="1">
    <location>
        <begin position="386"/>
        <end position="397"/>
    </location>
</feature>
<feature type="compositionally biased region" description="Basic and acidic residues" evidence="1">
    <location>
        <begin position="1153"/>
        <end position="1164"/>
    </location>
</feature>
<feature type="region of interest" description="Disordered" evidence="1">
    <location>
        <begin position="1234"/>
        <end position="1272"/>
    </location>
</feature>
<feature type="compositionally biased region" description="Polar residues" evidence="1">
    <location>
        <begin position="1245"/>
        <end position="1262"/>
    </location>
</feature>
<feature type="compositionally biased region" description="Low complexity" evidence="1">
    <location>
        <begin position="297"/>
        <end position="310"/>
    </location>
</feature>
<evidence type="ECO:0000256" key="1">
    <source>
        <dbReference type="SAM" id="MobiDB-lite"/>
    </source>
</evidence>
<evidence type="ECO:0000313" key="2">
    <source>
        <dbReference type="EMBL" id="OON20588.1"/>
    </source>
</evidence>
<dbReference type="EMBL" id="KV892556">
    <property type="protein sequence ID" value="OON20588.1"/>
    <property type="molecule type" value="Genomic_DNA"/>
</dbReference>
<feature type="region of interest" description="Disordered" evidence="1">
    <location>
        <begin position="552"/>
        <end position="588"/>
    </location>
</feature>